<evidence type="ECO:0000313" key="3">
    <source>
        <dbReference type="Proteomes" id="UP000247702"/>
    </source>
</evidence>
<keyword evidence="3" id="KW-1185">Reference proteome</keyword>
<dbReference type="AlphaFoldDB" id="A0A2Z6QFT3"/>
<dbReference type="Proteomes" id="UP000247702">
    <property type="component" value="Unassembled WGS sequence"/>
</dbReference>
<gene>
    <name evidence="2" type="ORF">RclHR1_14970008</name>
</gene>
<accession>A0A2Z6QFT3</accession>
<keyword evidence="1" id="KW-0472">Membrane</keyword>
<dbReference type="EMBL" id="BEXD01000554">
    <property type="protein sequence ID" value="GBB88395.1"/>
    <property type="molecule type" value="Genomic_DNA"/>
</dbReference>
<keyword evidence="1" id="KW-1133">Transmembrane helix</keyword>
<evidence type="ECO:0000256" key="1">
    <source>
        <dbReference type="SAM" id="Phobius"/>
    </source>
</evidence>
<proteinExistence type="predicted"/>
<name>A0A2Z6QFT3_9GLOM</name>
<organism evidence="2 3">
    <name type="scientific">Rhizophagus clarus</name>
    <dbReference type="NCBI Taxonomy" id="94130"/>
    <lineage>
        <taxon>Eukaryota</taxon>
        <taxon>Fungi</taxon>
        <taxon>Fungi incertae sedis</taxon>
        <taxon>Mucoromycota</taxon>
        <taxon>Glomeromycotina</taxon>
        <taxon>Glomeromycetes</taxon>
        <taxon>Glomerales</taxon>
        <taxon>Glomeraceae</taxon>
        <taxon>Rhizophagus</taxon>
    </lineage>
</organism>
<keyword evidence="1" id="KW-0812">Transmembrane</keyword>
<evidence type="ECO:0000313" key="2">
    <source>
        <dbReference type="EMBL" id="GBB88395.1"/>
    </source>
</evidence>
<feature type="transmembrane region" description="Helical" evidence="1">
    <location>
        <begin position="61"/>
        <end position="82"/>
    </location>
</feature>
<reference evidence="2 3" key="1">
    <citation type="submission" date="2017-11" db="EMBL/GenBank/DDBJ databases">
        <title>The genome of Rhizophagus clarus HR1 reveals common genetic basis of auxotrophy among arbuscular mycorrhizal fungi.</title>
        <authorList>
            <person name="Kobayashi Y."/>
        </authorList>
    </citation>
    <scope>NUCLEOTIDE SEQUENCE [LARGE SCALE GENOMIC DNA]</scope>
    <source>
        <strain evidence="2 3">HR1</strain>
    </source>
</reference>
<feature type="transmembrane region" description="Helical" evidence="1">
    <location>
        <begin position="33"/>
        <end position="54"/>
    </location>
</feature>
<protein>
    <submittedName>
        <fullName evidence="2">Uncharacterized protein</fullName>
    </submittedName>
</protein>
<sequence length="108" mass="12414">MGCERSSSIFIDVKLHGNDFIFAPKIDVNLKPAIPLTLYHFIIFGICLHSIAYLQTSAGAICYNNLILAKLFHWVGLSPFFFRPFDYGISEYFFCNTPTNFNRFFTIT</sequence>
<comment type="caution">
    <text evidence="2">The sequence shown here is derived from an EMBL/GenBank/DDBJ whole genome shotgun (WGS) entry which is preliminary data.</text>
</comment>